<organism evidence="2 3">
    <name type="scientific">Fundicoccus culcitae</name>
    <dbReference type="NCBI Taxonomy" id="2969821"/>
    <lineage>
        <taxon>Bacteria</taxon>
        <taxon>Bacillati</taxon>
        <taxon>Bacillota</taxon>
        <taxon>Bacilli</taxon>
        <taxon>Lactobacillales</taxon>
        <taxon>Aerococcaceae</taxon>
        <taxon>Fundicoccus</taxon>
    </lineage>
</organism>
<dbReference type="Proteomes" id="UP001315967">
    <property type="component" value="Chromosome"/>
</dbReference>
<protein>
    <submittedName>
        <fullName evidence="2">HD domain-containing protein</fullName>
    </submittedName>
</protein>
<keyword evidence="3" id="KW-1185">Reference proteome</keyword>
<sequence length="188" mass="21579">MTTKWQSDADYLLLIEDLMETVDVQRLESFVHHKVTNRLAHSLSVSYRSYRWAKRLNLDTRAIARAGLLHDLFFYEGCDKHEVGGKGHNYEHPRIALANALKITELSDKEQDIIVKHMFGTTLAAPKYAESFIVSLIDKQCSIMEVTGGLKDLLVNKYHTATSFFSRRLAYSAANYNNQNQSYMDIDE</sequence>
<dbReference type="SUPFAM" id="SSF109604">
    <property type="entry name" value="HD-domain/PDEase-like"/>
    <property type="match status" value="1"/>
</dbReference>
<evidence type="ECO:0000259" key="1">
    <source>
        <dbReference type="PROSITE" id="PS51831"/>
    </source>
</evidence>
<dbReference type="PROSITE" id="PS51831">
    <property type="entry name" value="HD"/>
    <property type="match status" value="1"/>
</dbReference>
<accession>A0ABY5P6M8</accession>
<dbReference type="Pfam" id="PF01966">
    <property type="entry name" value="HD"/>
    <property type="match status" value="1"/>
</dbReference>
<dbReference type="InterPro" id="IPR003607">
    <property type="entry name" value="HD/PDEase_dom"/>
</dbReference>
<proteinExistence type="predicted"/>
<feature type="domain" description="HD" evidence="1">
    <location>
        <begin position="38"/>
        <end position="143"/>
    </location>
</feature>
<dbReference type="CDD" id="cd00077">
    <property type="entry name" value="HDc"/>
    <property type="match status" value="1"/>
</dbReference>
<dbReference type="RefSeq" id="WP_313793893.1">
    <property type="nucleotide sequence ID" value="NZ_CP102453.1"/>
</dbReference>
<gene>
    <name evidence="2" type="ORF">NRE15_01705</name>
</gene>
<name>A0ABY5P6M8_9LACT</name>
<evidence type="ECO:0000313" key="2">
    <source>
        <dbReference type="EMBL" id="UUX34391.1"/>
    </source>
</evidence>
<evidence type="ECO:0000313" key="3">
    <source>
        <dbReference type="Proteomes" id="UP001315967"/>
    </source>
</evidence>
<dbReference type="InterPro" id="IPR006674">
    <property type="entry name" value="HD_domain"/>
</dbReference>
<dbReference type="Gene3D" id="1.10.3210.10">
    <property type="entry name" value="Hypothetical protein af1432"/>
    <property type="match status" value="1"/>
</dbReference>
<reference evidence="2 3" key="1">
    <citation type="submission" date="2022-08" db="EMBL/GenBank/DDBJ databases">
        <title>Aerococcaceae sp. nov isolated from spoiled eye mask.</title>
        <authorList>
            <person name="Zhou G."/>
            <person name="Xie X.-B."/>
            <person name="Shi Q.-S."/>
            <person name="Wang Y.-S."/>
            <person name="Wen X."/>
            <person name="Peng H."/>
            <person name="Yang X.-J."/>
            <person name="Tao H.-B."/>
            <person name="Huang X.-M."/>
        </authorList>
    </citation>
    <scope>NUCLEOTIDE SEQUENCE [LARGE SCALE GENOMIC DNA]</scope>
    <source>
        <strain evidence="3">DM20194951</strain>
    </source>
</reference>
<dbReference type="EMBL" id="CP102453">
    <property type="protein sequence ID" value="UUX34391.1"/>
    <property type="molecule type" value="Genomic_DNA"/>
</dbReference>